<keyword evidence="4" id="KW-0548">Nucleotidyltransferase</keyword>
<dbReference type="InterPro" id="IPR050999">
    <property type="entry name" value="ADP-ribosyltransferase_ARG"/>
</dbReference>
<dbReference type="PANTHER" id="PTHR10339:SF19">
    <property type="entry name" value="GPI-LINKED NAD(P)(+)--ARGININE ADP-RIBOSYLTRANSFERASE 1"/>
    <property type="match status" value="1"/>
</dbReference>
<protein>
    <recommendedName>
        <fullName evidence="10">NAD(P)(+)--arginine ADP-ribosyltransferase</fullName>
        <ecNumber evidence="10">2.4.2.31</ecNumber>
    </recommendedName>
    <alternativeName>
        <fullName evidence="10">Mono(ADP-ribosyl)transferase</fullName>
    </alternativeName>
</protein>
<dbReference type="Gene3D" id="3.90.176.10">
    <property type="entry name" value="Toxin ADP-ribosyltransferase, Chain A, domain 1"/>
    <property type="match status" value="1"/>
</dbReference>
<name>A0A8C9EKL1_PAVCR</name>
<dbReference type="SUPFAM" id="SSF56399">
    <property type="entry name" value="ADP-ribosylation"/>
    <property type="match status" value="1"/>
</dbReference>
<dbReference type="PROSITE" id="PS51996">
    <property type="entry name" value="TR_MART"/>
    <property type="match status" value="1"/>
</dbReference>
<dbReference type="Pfam" id="PF01129">
    <property type="entry name" value="ART"/>
    <property type="match status" value="1"/>
</dbReference>
<evidence type="ECO:0000256" key="9">
    <source>
        <dbReference type="ARBA" id="ARBA00047597"/>
    </source>
</evidence>
<dbReference type="Ensembl" id="ENSPSTT00000001775.1">
    <property type="protein sequence ID" value="ENSPSTP00000001680.1"/>
    <property type="gene ID" value="ENSPSTG00000001306.1"/>
</dbReference>
<dbReference type="PROSITE" id="PS01291">
    <property type="entry name" value="ART"/>
    <property type="match status" value="1"/>
</dbReference>
<dbReference type="GO" id="GO:0016779">
    <property type="term" value="F:nucleotidyltransferase activity"/>
    <property type="evidence" value="ECO:0007669"/>
    <property type="project" value="UniProtKB-KW"/>
</dbReference>
<proteinExistence type="inferred from homology"/>
<evidence type="ECO:0000313" key="13">
    <source>
        <dbReference type="Proteomes" id="UP000694428"/>
    </source>
</evidence>
<evidence type="ECO:0000313" key="12">
    <source>
        <dbReference type="Ensembl" id="ENSPSTP00000001680.1"/>
    </source>
</evidence>
<comment type="similarity">
    <text evidence="1 10">Belongs to the Arg-specific ADP-ribosyltransferase family.</text>
</comment>
<dbReference type="GO" id="GO:0003950">
    <property type="term" value="F:NAD+ poly-ADP-ribosyltransferase activity"/>
    <property type="evidence" value="ECO:0007669"/>
    <property type="project" value="TreeGrafter"/>
</dbReference>
<dbReference type="GO" id="GO:0106274">
    <property type="term" value="F:NAD+-protein-arginine ADP-ribosyltransferase activity"/>
    <property type="evidence" value="ECO:0007669"/>
    <property type="project" value="UniProtKB-EC"/>
</dbReference>
<evidence type="ECO:0000256" key="8">
    <source>
        <dbReference type="ARBA" id="ARBA00023157"/>
    </source>
</evidence>
<dbReference type="InterPro" id="IPR000768">
    <property type="entry name" value="ART"/>
</dbReference>
<reference evidence="12" key="1">
    <citation type="submission" date="2025-08" db="UniProtKB">
        <authorList>
            <consortium name="Ensembl"/>
        </authorList>
    </citation>
    <scope>IDENTIFICATION</scope>
</reference>
<feature type="signal peptide" evidence="10">
    <location>
        <begin position="1"/>
        <end position="20"/>
    </location>
</feature>
<evidence type="ECO:0000256" key="6">
    <source>
        <dbReference type="ARBA" id="ARBA00022857"/>
    </source>
</evidence>
<evidence type="ECO:0000256" key="5">
    <source>
        <dbReference type="ARBA" id="ARBA00022729"/>
    </source>
</evidence>
<evidence type="ECO:0000256" key="4">
    <source>
        <dbReference type="ARBA" id="ARBA00022695"/>
    </source>
</evidence>
<dbReference type="PANTHER" id="PTHR10339">
    <property type="entry name" value="ADP-RIBOSYLTRANSFERASE"/>
    <property type="match status" value="1"/>
</dbReference>
<keyword evidence="6 10" id="KW-0521">NADP</keyword>
<dbReference type="Proteomes" id="UP000694428">
    <property type="component" value="Unplaced"/>
</dbReference>
<keyword evidence="3 10" id="KW-0808">Transferase</keyword>
<evidence type="ECO:0000256" key="10">
    <source>
        <dbReference type="RuleBase" id="RU361228"/>
    </source>
</evidence>
<evidence type="ECO:0000256" key="11">
    <source>
        <dbReference type="SAM" id="MobiDB-lite"/>
    </source>
</evidence>
<dbReference type="EC" id="2.4.2.31" evidence="10"/>
<reference evidence="12" key="2">
    <citation type="submission" date="2025-09" db="UniProtKB">
        <authorList>
            <consortium name="Ensembl"/>
        </authorList>
    </citation>
    <scope>IDENTIFICATION</scope>
</reference>
<evidence type="ECO:0000256" key="2">
    <source>
        <dbReference type="ARBA" id="ARBA00022676"/>
    </source>
</evidence>
<keyword evidence="7 10" id="KW-0520">NAD</keyword>
<accession>A0A8C9EKL1</accession>
<evidence type="ECO:0000256" key="7">
    <source>
        <dbReference type="ARBA" id="ARBA00023027"/>
    </source>
</evidence>
<evidence type="ECO:0000256" key="1">
    <source>
        <dbReference type="ARBA" id="ARBA00009558"/>
    </source>
</evidence>
<keyword evidence="2 10" id="KW-0328">Glycosyltransferase</keyword>
<dbReference type="PRINTS" id="PR00970">
    <property type="entry name" value="RIBTRNSFRASE"/>
</dbReference>
<evidence type="ECO:0000256" key="3">
    <source>
        <dbReference type="ARBA" id="ARBA00022679"/>
    </source>
</evidence>
<keyword evidence="5 10" id="KW-0732">Signal</keyword>
<dbReference type="AlphaFoldDB" id="A0A8C9EKL1"/>
<feature type="region of interest" description="Disordered" evidence="11">
    <location>
        <begin position="283"/>
        <end position="303"/>
    </location>
</feature>
<sequence>MEHLALGWVLLLSTLASALATSSKRDLGPVKEVAMDMANNTFDDQYQGCSRMMEDELEELNRTEFTNNIYAEGWRNAAMEWRNRWGRADRPPALRRDQATAMLAYTMEGKLYHRFNNATREDGISRQHYLRSFPFKTLHFLLSRALCQLGPAYNNPPHFFGSSQNQFASVALPCPFPHRPHLCPVPSTGMVQLLCSNTYKSVYNGTSDQSLLEQSQVLIPTFDYFEVTNFAYVKIRTLIHLRSQVKSSTYNCELLKGKGCWWGGGEQGAEAQPWAALRSLHSSSHGWRGSGDRFPSSSLSQGH</sequence>
<keyword evidence="8" id="KW-1015">Disulfide bond</keyword>
<organism evidence="12 13">
    <name type="scientific">Pavo cristatus</name>
    <name type="common">Indian peafowl</name>
    <name type="synonym">Blue peafowl</name>
    <dbReference type="NCBI Taxonomy" id="9049"/>
    <lineage>
        <taxon>Eukaryota</taxon>
        <taxon>Metazoa</taxon>
        <taxon>Chordata</taxon>
        <taxon>Craniata</taxon>
        <taxon>Vertebrata</taxon>
        <taxon>Euteleostomi</taxon>
        <taxon>Archelosauria</taxon>
        <taxon>Archosauria</taxon>
        <taxon>Dinosauria</taxon>
        <taxon>Saurischia</taxon>
        <taxon>Theropoda</taxon>
        <taxon>Coelurosauria</taxon>
        <taxon>Aves</taxon>
        <taxon>Neognathae</taxon>
        <taxon>Galloanserae</taxon>
        <taxon>Galliformes</taxon>
        <taxon>Phasianidae</taxon>
        <taxon>Phasianinae</taxon>
        <taxon>Pavo</taxon>
    </lineage>
</organism>
<keyword evidence="13" id="KW-1185">Reference proteome</keyword>
<comment type="catalytic activity">
    <reaction evidence="9 10">
        <text>L-arginyl-[protein] + NAD(+) = N(omega)-(ADP-D-ribosyl)-L-arginyl-[protein] + nicotinamide + H(+)</text>
        <dbReference type="Rhea" id="RHEA:19149"/>
        <dbReference type="Rhea" id="RHEA-COMP:10532"/>
        <dbReference type="Rhea" id="RHEA-COMP:15087"/>
        <dbReference type="ChEBI" id="CHEBI:15378"/>
        <dbReference type="ChEBI" id="CHEBI:17154"/>
        <dbReference type="ChEBI" id="CHEBI:29965"/>
        <dbReference type="ChEBI" id="CHEBI:57540"/>
        <dbReference type="ChEBI" id="CHEBI:142554"/>
        <dbReference type="EC" id="2.4.2.31"/>
    </reaction>
</comment>
<feature type="chain" id="PRO_5034705746" description="NAD(P)(+)--arginine ADP-ribosyltransferase" evidence="10">
    <location>
        <begin position="21"/>
        <end position="303"/>
    </location>
</feature>